<protein>
    <submittedName>
        <fullName evidence="2">Uncharacterized protein</fullName>
    </submittedName>
</protein>
<dbReference type="PROSITE" id="PS51257">
    <property type="entry name" value="PROKAR_LIPOPROTEIN"/>
    <property type="match status" value="1"/>
</dbReference>
<comment type="caution">
    <text evidence="2">The sequence shown here is derived from an EMBL/GenBank/DDBJ whole genome shotgun (WGS) entry which is preliminary data.</text>
</comment>
<keyword evidence="1" id="KW-0472">Membrane</keyword>
<accession>A0ABS9SMY7</accession>
<dbReference type="RefSeq" id="WP_240831671.1">
    <property type="nucleotide sequence ID" value="NZ_JAKWBL010000004.1"/>
</dbReference>
<feature type="transmembrane region" description="Helical" evidence="1">
    <location>
        <begin position="38"/>
        <end position="63"/>
    </location>
</feature>
<feature type="transmembrane region" description="Helical" evidence="1">
    <location>
        <begin position="70"/>
        <end position="89"/>
    </location>
</feature>
<gene>
    <name evidence="2" type="ORF">MKP09_17810</name>
</gene>
<sequence>MGFFTRISKRVLFVINIIVVSAFLLACLNPYINPENWPLISLISLTFPFLLLFVFLFLIWWLFVRRKWALLSAIALILGGGEITNFFAVKFYTSFKEPKKKAPSG</sequence>
<keyword evidence="3" id="KW-1185">Reference proteome</keyword>
<dbReference type="EMBL" id="JAKWBL010000004">
    <property type="protein sequence ID" value="MCH5599631.1"/>
    <property type="molecule type" value="Genomic_DNA"/>
</dbReference>
<evidence type="ECO:0000256" key="1">
    <source>
        <dbReference type="SAM" id="Phobius"/>
    </source>
</evidence>
<keyword evidence="1" id="KW-1133">Transmembrane helix</keyword>
<organism evidence="2 3">
    <name type="scientific">Niabella ginsengisoli</name>
    <dbReference type="NCBI Taxonomy" id="522298"/>
    <lineage>
        <taxon>Bacteria</taxon>
        <taxon>Pseudomonadati</taxon>
        <taxon>Bacteroidota</taxon>
        <taxon>Chitinophagia</taxon>
        <taxon>Chitinophagales</taxon>
        <taxon>Chitinophagaceae</taxon>
        <taxon>Niabella</taxon>
    </lineage>
</organism>
<keyword evidence="1" id="KW-0812">Transmembrane</keyword>
<reference evidence="2 3" key="1">
    <citation type="submission" date="2022-02" db="EMBL/GenBank/DDBJ databases">
        <authorList>
            <person name="Min J."/>
        </authorList>
    </citation>
    <scope>NUCLEOTIDE SEQUENCE [LARGE SCALE GENOMIC DNA]</scope>
    <source>
        <strain evidence="2 3">GR10-1</strain>
    </source>
</reference>
<dbReference type="Proteomes" id="UP001202248">
    <property type="component" value="Unassembled WGS sequence"/>
</dbReference>
<name>A0ABS9SMY7_9BACT</name>
<evidence type="ECO:0000313" key="2">
    <source>
        <dbReference type="EMBL" id="MCH5599631.1"/>
    </source>
</evidence>
<feature type="transmembrane region" description="Helical" evidence="1">
    <location>
        <begin position="12"/>
        <end position="32"/>
    </location>
</feature>
<evidence type="ECO:0000313" key="3">
    <source>
        <dbReference type="Proteomes" id="UP001202248"/>
    </source>
</evidence>
<proteinExistence type="predicted"/>